<sequence length="255" mass="30378">MIFVSLYNNKMTQNTTHKIAVVMKTHIWNDDIELFSKKIHNESLSNGIKFFILLHDESGNIINQIDNNLKNIILTFTEKDIQNLYPTGFYSMWLSNHWILMWFFQKYGDKYDYIWSVEYDVRISGESNLLWNCNDNSDFLFVRGNYKNPKNKYNNHYVGNNLDENNKYHGYLQLARYSKKSLEYLNECYNNGNNGQDELITFSLLNKSGLSMSKDFLQKLVRGTWTWQENYSASNRKIYNYLQNKNILAIFHPIK</sequence>
<proteinExistence type="predicted"/>
<name>A0A6G6ABZ8_9VIRU</name>
<accession>A0A6G6ABZ8</accession>
<evidence type="ECO:0000313" key="1">
    <source>
        <dbReference type="EMBL" id="QID05940.1"/>
    </source>
</evidence>
<protein>
    <submittedName>
        <fullName evidence="1">Uncharacterized protein</fullName>
    </submittedName>
</protein>
<dbReference type="EMBL" id="MN175499">
    <property type="protein sequence ID" value="QID05940.1"/>
    <property type="molecule type" value="Genomic_DNA"/>
</dbReference>
<organism evidence="1">
    <name type="scientific">Borely moumouvirus</name>
    <dbReference type="NCBI Taxonomy" id="2712067"/>
    <lineage>
        <taxon>Viruses</taxon>
        <taxon>Varidnaviria</taxon>
        <taxon>Bamfordvirae</taxon>
        <taxon>Nucleocytoviricota</taxon>
        <taxon>Megaviricetes</taxon>
        <taxon>Imitervirales</taxon>
        <taxon>Mimiviridae</taxon>
        <taxon>Megamimivirinae</taxon>
        <taxon>Moumouvirus</taxon>
    </lineage>
</organism>
<reference evidence="1" key="1">
    <citation type="submission" date="2019-07" db="EMBL/GenBank/DDBJ databases">
        <title>The discovery of a new lineage B mimivirus raises questions about particles surface fibrils.</title>
        <authorList>
            <person name="Silva L.K.S."/>
            <person name="Rodrigues R.A.L."/>
            <person name="Andrade A.C.S.P."/>
            <person name="Hikida H."/>
            <person name="Andreani J."/>
            <person name="Levasseur A."/>
            <person name="La Scola B."/>
            <person name="Abrahao J.S."/>
        </authorList>
    </citation>
    <scope>NUCLEOTIDE SEQUENCE</scope>
    <source>
        <strain evidence="1">B60</strain>
    </source>
</reference>